<dbReference type="InterPro" id="IPR051044">
    <property type="entry name" value="MAG_DAG_Lipase"/>
</dbReference>
<dbReference type="Proteomes" id="UP000038830">
    <property type="component" value="Unassembled WGS sequence"/>
</dbReference>
<dbReference type="InterPro" id="IPR029058">
    <property type="entry name" value="AB_hydrolase_fold"/>
</dbReference>
<gene>
    <name evidence="2" type="primary">YJU3</name>
    <name evidence="2" type="ORF">BN1211_2117</name>
</gene>
<evidence type="ECO:0000313" key="2">
    <source>
        <dbReference type="EMBL" id="CEP21902.1"/>
    </source>
</evidence>
<reference evidence="3" key="1">
    <citation type="journal article" date="2015" name="J. Biotechnol.">
        <title>The structure of the Cyberlindnera jadinii genome and its relation to Candida utilis analyzed by the occurrence of single nucleotide polymorphisms.</title>
        <authorList>
            <person name="Rupp O."/>
            <person name="Brinkrolf K."/>
            <person name="Buerth C."/>
            <person name="Kunigo M."/>
            <person name="Schneider J."/>
            <person name="Jaenicke S."/>
            <person name="Goesmann A."/>
            <person name="Puehler A."/>
            <person name="Jaeger K.-E."/>
            <person name="Ernst J.F."/>
        </authorList>
    </citation>
    <scope>NUCLEOTIDE SEQUENCE [LARGE SCALE GENOMIC DNA]</scope>
    <source>
        <strain evidence="3">ATCC 18201 / CBS 1600 / BCRC 20928 / JCM 3617 / NBRC 0987 / NRRL Y-1542</strain>
    </source>
</reference>
<accession>A0A0H5C2R5</accession>
<name>A0A0H5C2R5_CYBJN</name>
<evidence type="ECO:0000313" key="3">
    <source>
        <dbReference type="Proteomes" id="UP000038830"/>
    </source>
</evidence>
<organism evidence="2 3">
    <name type="scientific">Cyberlindnera jadinii (strain ATCC 18201 / CBS 1600 / BCRC 20928 / JCM 3617 / NBRC 0987 / NRRL Y-1542)</name>
    <name type="common">Torula yeast</name>
    <name type="synonym">Candida utilis</name>
    <dbReference type="NCBI Taxonomy" id="983966"/>
    <lineage>
        <taxon>Eukaryota</taxon>
        <taxon>Fungi</taxon>
        <taxon>Dikarya</taxon>
        <taxon>Ascomycota</taxon>
        <taxon>Saccharomycotina</taxon>
        <taxon>Saccharomycetes</taxon>
        <taxon>Phaffomycetales</taxon>
        <taxon>Phaffomycetaceae</taxon>
        <taxon>Cyberlindnera</taxon>
    </lineage>
</organism>
<dbReference type="Gene3D" id="3.40.50.1820">
    <property type="entry name" value="alpha/beta hydrolase"/>
    <property type="match status" value="1"/>
</dbReference>
<dbReference type="AlphaFoldDB" id="A0A0H5C2R5"/>
<dbReference type="SUPFAM" id="SSF53474">
    <property type="entry name" value="alpha/beta-Hydrolases"/>
    <property type="match status" value="1"/>
</dbReference>
<dbReference type="PANTHER" id="PTHR11614">
    <property type="entry name" value="PHOSPHOLIPASE-RELATED"/>
    <property type="match status" value="1"/>
</dbReference>
<sequence length="313" mass="35721">MATKFDTLVEGREVPVPSYTPENKYVEETVEHDGVTFYTTFWPTPKDKQSKGRVVFVHGFCEYAKLYVRLFDHLVSHGYEVFFFDQRGSGWTSPGKQQGVTKAEQVMSDLEFFLEKNIGELGPDEPLFLGGHSMGGGIILDYGICGKHADRLNGIFTTGPLIQLVKGMKPPYYQELVLRMIAKVLPMFRFEVATITIDKITSDPEWRKFVEPNPLLSPTWCTLGQMVGMLKRGDDLSNPEYIKGYSKVPLFIIHGTDDKINDPRASEKFIKLAPIEDKKLLLVPNCQHSISIEAQEQYETMRTALFEWLDQHR</sequence>
<protein>
    <recommendedName>
        <fullName evidence="1">Serine aminopeptidase S33 domain-containing protein</fullName>
    </recommendedName>
</protein>
<proteinExistence type="predicted"/>
<dbReference type="EMBL" id="CDQK01000002">
    <property type="protein sequence ID" value="CEP21902.1"/>
    <property type="molecule type" value="Genomic_DNA"/>
</dbReference>
<dbReference type="Pfam" id="PF12146">
    <property type="entry name" value="Hydrolase_4"/>
    <property type="match status" value="1"/>
</dbReference>
<dbReference type="InterPro" id="IPR022742">
    <property type="entry name" value="Hydrolase_4"/>
</dbReference>
<feature type="domain" description="Serine aminopeptidase S33" evidence="1">
    <location>
        <begin position="49"/>
        <end position="294"/>
    </location>
</feature>
<evidence type="ECO:0000259" key="1">
    <source>
        <dbReference type="Pfam" id="PF12146"/>
    </source>
</evidence>